<keyword evidence="1" id="KW-0245">EGF-like domain</keyword>
<dbReference type="PANTHER" id="PTHR24043">
    <property type="entry name" value="SCAVENGER RECEPTOR CLASS F"/>
    <property type="match status" value="1"/>
</dbReference>
<dbReference type="PROSITE" id="PS00022">
    <property type="entry name" value="EGF_1"/>
    <property type="match status" value="3"/>
</dbReference>
<dbReference type="AlphaFoldDB" id="A0A2G8KH66"/>
<gene>
    <name evidence="3" type="ORF">BSL78_15808</name>
</gene>
<evidence type="ECO:0000313" key="4">
    <source>
        <dbReference type="Proteomes" id="UP000230750"/>
    </source>
</evidence>
<dbReference type="Proteomes" id="UP000230750">
    <property type="component" value="Unassembled WGS sequence"/>
</dbReference>
<sequence>LRRVSEVLGSNPLKTWPCEDYFSVFSCERIRSGLVPLSEVYIPHDETVCCPGSYQDAKGHCQSPCPIGRYGQDCLLNCSCVNALGTCNSEDGSCDCNEGWTGRDCDKRCPPGYYGKNCRESTLSCMNGGTNDPFTGICLCPVTHQGVHCEEACTSQSCTVDCHRCSQSATLVCDAEITVCRCKAGWQGYYCTEPCETGFKGTYCSDECCSKNGIHIAESDTCKCNDGYHGDDCEEKCEAGKYGPNCGLTCDCDDCDHVTGACVECPAGFTGERWVNDDKKHMLWNN</sequence>
<keyword evidence="4" id="KW-1185">Reference proteome</keyword>
<proteinExistence type="predicted"/>
<dbReference type="GO" id="GO:0005044">
    <property type="term" value="F:scavenger receptor activity"/>
    <property type="evidence" value="ECO:0007669"/>
    <property type="project" value="InterPro"/>
</dbReference>
<name>A0A2G8KH66_STIJA</name>
<accession>A0A2G8KH66</accession>
<organism evidence="3 4">
    <name type="scientific">Stichopus japonicus</name>
    <name type="common">Sea cucumber</name>
    <dbReference type="NCBI Taxonomy" id="307972"/>
    <lineage>
        <taxon>Eukaryota</taxon>
        <taxon>Metazoa</taxon>
        <taxon>Echinodermata</taxon>
        <taxon>Eleutherozoa</taxon>
        <taxon>Echinozoa</taxon>
        <taxon>Holothuroidea</taxon>
        <taxon>Aspidochirotacea</taxon>
        <taxon>Aspidochirotida</taxon>
        <taxon>Stichopodidae</taxon>
        <taxon>Apostichopus</taxon>
    </lineage>
</organism>
<dbReference type="SMART" id="SM00181">
    <property type="entry name" value="EGF"/>
    <property type="match status" value="4"/>
</dbReference>
<dbReference type="PANTHER" id="PTHR24043:SF8">
    <property type="entry name" value="EGF-LIKE DOMAIN-CONTAINING PROTEIN"/>
    <property type="match status" value="1"/>
</dbReference>
<dbReference type="InterPro" id="IPR042635">
    <property type="entry name" value="MEGF10/SREC1/2-like"/>
</dbReference>
<evidence type="ECO:0000313" key="3">
    <source>
        <dbReference type="EMBL" id="PIK47332.1"/>
    </source>
</evidence>
<feature type="non-terminal residue" evidence="3">
    <location>
        <position position="1"/>
    </location>
</feature>
<dbReference type="EMBL" id="MRZV01000587">
    <property type="protein sequence ID" value="PIK47332.1"/>
    <property type="molecule type" value="Genomic_DNA"/>
</dbReference>
<feature type="domain" description="EGF-like" evidence="2">
    <location>
        <begin position="94"/>
        <end position="105"/>
    </location>
</feature>
<dbReference type="Gene3D" id="2.170.300.10">
    <property type="entry name" value="Tie2 ligand-binding domain superfamily"/>
    <property type="match status" value="2"/>
</dbReference>
<reference evidence="3 4" key="1">
    <citation type="journal article" date="2017" name="PLoS Biol.">
        <title>The sea cucumber genome provides insights into morphological evolution and visceral regeneration.</title>
        <authorList>
            <person name="Zhang X."/>
            <person name="Sun L."/>
            <person name="Yuan J."/>
            <person name="Sun Y."/>
            <person name="Gao Y."/>
            <person name="Zhang L."/>
            <person name="Li S."/>
            <person name="Dai H."/>
            <person name="Hamel J.F."/>
            <person name="Liu C."/>
            <person name="Yu Y."/>
            <person name="Liu S."/>
            <person name="Lin W."/>
            <person name="Guo K."/>
            <person name="Jin S."/>
            <person name="Xu P."/>
            <person name="Storey K.B."/>
            <person name="Huan P."/>
            <person name="Zhang T."/>
            <person name="Zhou Y."/>
            <person name="Zhang J."/>
            <person name="Lin C."/>
            <person name="Li X."/>
            <person name="Xing L."/>
            <person name="Huo D."/>
            <person name="Sun M."/>
            <person name="Wang L."/>
            <person name="Mercier A."/>
            <person name="Li F."/>
            <person name="Yang H."/>
            <person name="Xiang J."/>
        </authorList>
    </citation>
    <scope>NUCLEOTIDE SEQUENCE [LARGE SCALE GENOMIC DNA]</scope>
    <source>
        <strain evidence="3">Shaxun</strain>
        <tissue evidence="3">Muscle</tissue>
    </source>
</reference>
<feature type="domain" description="EGF-like" evidence="2">
    <location>
        <begin position="138"/>
        <end position="149"/>
    </location>
</feature>
<feature type="domain" description="EGF-like" evidence="2">
    <location>
        <begin position="222"/>
        <end position="233"/>
    </location>
</feature>
<dbReference type="InterPro" id="IPR000742">
    <property type="entry name" value="EGF"/>
</dbReference>
<dbReference type="Pfam" id="PF00053">
    <property type="entry name" value="EGF_laminin"/>
    <property type="match status" value="1"/>
</dbReference>
<comment type="caution">
    <text evidence="3">The sequence shown here is derived from an EMBL/GenBank/DDBJ whole genome shotgun (WGS) entry which is preliminary data.</text>
</comment>
<dbReference type="OrthoDB" id="409374at2759"/>
<evidence type="ECO:0000256" key="1">
    <source>
        <dbReference type="ARBA" id="ARBA00022536"/>
    </source>
</evidence>
<protein>
    <submittedName>
        <fullName evidence="3">Putative multiple epidermal growth factor-like domains protein 10</fullName>
    </submittedName>
</protein>
<evidence type="ECO:0000259" key="2">
    <source>
        <dbReference type="PROSITE" id="PS00022"/>
    </source>
</evidence>
<dbReference type="InterPro" id="IPR002049">
    <property type="entry name" value="LE_dom"/>
</dbReference>